<comment type="function">
    <text evidence="10">Protein O-mannosyltransferase that catalyzes the transfer of a single mannose residue from a polyprenol phospho-mannosyl lipidic donor to the hydroxyl group of selected serine and threonine residues in acceptor proteins.</text>
</comment>
<feature type="transmembrane region" description="Helical" evidence="10">
    <location>
        <begin position="435"/>
        <end position="455"/>
    </location>
</feature>
<evidence type="ECO:0000256" key="5">
    <source>
        <dbReference type="ARBA" id="ARBA00022679"/>
    </source>
</evidence>
<dbReference type="Proteomes" id="UP000248606">
    <property type="component" value="Unassembled WGS sequence"/>
</dbReference>
<name>A0A2W5IF88_9ACTN</name>
<evidence type="ECO:0000259" key="13">
    <source>
        <dbReference type="Pfam" id="PF16192"/>
    </source>
</evidence>
<comment type="subcellular location">
    <subcellularLocation>
        <location evidence="10">Cell membrane</location>
    </subcellularLocation>
    <subcellularLocation>
        <location evidence="1">Endomembrane system</location>
        <topology evidence="1">Multi-pass membrane protein</topology>
    </subcellularLocation>
</comment>
<keyword evidence="8 10" id="KW-0472">Membrane</keyword>
<evidence type="ECO:0000256" key="6">
    <source>
        <dbReference type="ARBA" id="ARBA00022692"/>
    </source>
</evidence>
<evidence type="ECO:0000256" key="9">
    <source>
        <dbReference type="ARBA" id="ARBA00093617"/>
    </source>
</evidence>
<evidence type="ECO:0000313" key="14">
    <source>
        <dbReference type="EMBL" id="PZP90018.1"/>
    </source>
</evidence>
<dbReference type="InterPro" id="IPR032421">
    <property type="entry name" value="PMT_4TMC"/>
</dbReference>
<dbReference type="PANTHER" id="PTHR10050:SF46">
    <property type="entry name" value="PROTEIN O-MANNOSYL-TRANSFERASE 2"/>
    <property type="match status" value="1"/>
</dbReference>
<dbReference type="Pfam" id="PF02366">
    <property type="entry name" value="PMT"/>
    <property type="match status" value="1"/>
</dbReference>
<comment type="caution">
    <text evidence="14">The sequence shown here is derived from an EMBL/GenBank/DDBJ whole genome shotgun (WGS) entry which is preliminary data.</text>
</comment>
<keyword evidence="6 10" id="KW-0812">Transmembrane</keyword>
<dbReference type="GO" id="GO:0005886">
    <property type="term" value="C:plasma membrane"/>
    <property type="evidence" value="ECO:0007669"/>
    <property type="project" value="UniProtKB-SubCell"/>
</dbReference>
<accession>A0A2W5IF88</accession>
<feature type="domain" description="Protein O-mannosyl-transferase C-terminal four TM" evidence="13">
    <location>
        <begin position="314"/>
        <end position="543"/>
    </location>
</feature>
<keyword evidence="7 10" id="KW-1133">Transmembrane helix</keyword>
<dbReference type="PANTHER" id="PTHR10050">
    <property type="entry name" value="DOLICHYL-PHOSPHATE-MANNOSE--PROTEIN MANNOSYLTRANSFERASE"/>
    <property type="match status" value="1"/>
</dbReference>
<protein>
    <recommendedName>
        <fullName evidence="9 10">Polyprenol-phosphate-mannose--protein mannosyltransferase</fullName>
        <ecNumber evidence="10">2.4.1.-</ecNumber>
    </recommendedName>
</protein>
<feature type="transmembrane region" description="Helical" evidence="10">
    <location>
        <begin position="412"/>
        <end position="429"/>
    </location>
</feature>
<evidence type="ECO:0000313" key="15">
    <source>
        <dbReference type="Proteomes" id="UP000248606"/>
    </source>
</evidence>
<dbReference type="InterPro" id="IPR003342">
    <property type="entry name" value="ArnT-like_N"/>
</dbReference>
<evidence type="ECO:0000256" key="4">
    <source>
        <dbReference type="ARBA" id="ARBA00022676"/>
    </source>
</evidence>
<sequence length="543" mass="61527">MWGPRPTPNASSVSPQPLWPAPQRATDTTRGWIVTALLGVIAALTRFMGLGALSDDGTPIFDEKHYVPQAWQMLHNGGMEFNPGYGLVVHPPLGKHLIALSEAVFGYNPWGWRVSSAIAGTICVILIVRIGRRLAGSTYAGALAGILLICDGMFTVVSRTGLLDIFLIEFVLAALLCLLHDRDQVEDRMVTTLQAGTTFTSEFGPRWGFRWWRFSAGVFLGLATAVKWSGLYFIVVFGLLSVMWDVALRRRYHVSRPWVGTLRRDTFPAIASLAIMPIGIYIASWWSWLRAENAVYRHVGVSHAWWSTFIPRNLQSLWYYHQQMFTFHANLTNSQGYHHPWESKPWQWIANIRPLLYYYDTGVEPASGPHSCGPDGCVQAVLLLGTSVIWWTGLIMLVWAIHQVIIKHDPRYTIILCGYAAAWLPWLLNWDRQMYFFYASALVPFICLGLALMLAQIDGWVPNIPTIPTATSGNRNKPRKHAQHIWNVRAAWLTWCRNIHIGRVIVCAFMGLVIANYVWILPILYGVPISPDLWDLQHWLPSW</sequence>
<dbReference type="GO" id="GO:0004169">
    <property type="term" value="F:dolichyl-phosphate-mannose-protein mannosyltransferase activity"/>
    <property type="evidence" value="ECO:0007669"/>
    <property type="project" value="UniProtKB-UniRule"/>
</dbReference>
<proteinExistence type="inferred from homology"/>
<reference evidence="14 15" key="1">
    <citation type="submission" date="2017-08" db="EMBL/GenBank/DDBJ databases">
        <title>Infants hospitalized years apart are colonized by the same room-sourced microbial strains.</title>
        <authorList>
            <person name="Brooks B."/>
            <person name="Olm M.R."/>
            <person name="Firek B.A."/>
            <person name="Baker R."/>
            <person name="Thomas B.C."/>
            <person name="Morowitz M.J."/>
            <person name="Banfield J.F."/>
        </authorList>
    </citation>
    <scope>NUCLEOTIDE SEQUENCE [LARGE SCALE GENOMIC DNA]</scope>
    <source>
        <strain evidence="14">S2_006_000_R1_57</strain>
    </source>
</reference>
<dbReference type="EC" id="2.4.1.-" evidence="10"/>
<evidence type="ECO:0000259" key="12">
    <source>
        <dbReference type="Pfam" id="PF02366"/>
    </source>
</evidence>
<keyword evidence="5 10" id="KW-0808">Transferase</keyword>
<evidence type="ECO:0000256" key="3">
    <source>
        <dbReference type="ARBA" id="ARBA00007222"/>
    </source>
</evidence>
<evidence type="ECO:0000256" key="1">
    <source>
        <dbReference type="ARBA" id="ARBA00004127"/>
    </source>
</evidence>
<evidence type="ECO:0000256" key="7">
    <source>
        <dbReference type="ARBA" id="ARBA00022989"/>
    </source>
</evidence>
<feature type="transmembrane region" description="Helical" evidence="10">
    <location>
        <begin position="110"/>
        <end position="131"/>
    </location>
</feature>
<dbReference type="UniPathway" id="UPA00378"/>
<dbReference type="GO" id="GO:0012505">
    <property type="term" value="C:endomembrane system"/>
    <property type="evidence" value="ECO:0007669"/>
    <property type="project" value="UniProtKB-SubCell"/>
</dbReference>
<feature type="transmembrane region" description="Helical" evidence="10">
    <location>
        <begin position="269"/>
        <end position="288"/>
    </location>
</feature>
<evidence type="ECO:0000256" key="8">
    <source>
        <dbReference type="ARBA" id="ARBA00023136"/>
    </source>
</evidence>
<gene>
    <name evidence="14" type="ORF">DI579_00290</name>
</gene>
<feature type="transmembrane region" description="Helical" evidence="10">
    <location>
        <begin position="504"/>
        <end position="525"/>
    </location>
</feature>
<dbReference type="AlphaFoldDB" id="A0A2W5IF88"/>
<feature type="transmembrane region" description="Helical" evidence="10">
    <location>
        <begin position="138"/>
        <end position="156"/>
    </location>
</feature>
<dbReference type="Pfam" id="PF16192">
    <property type="entry name" value="PMT_4TMC"/>
    <property type="match status" value="1"/>
</dbReference>
<keyword evidence="10" id="KW-1003">Cell membrane</keyword>
<dbReference type="InterPro" id="IPR027005">
    <property type="entry name" value="PMT-like"/>
</dbReference>
<comment type="similarity">
    <text evidence="3 10">Belongs to the glycosyltransferase 39 family.</text>
</comment>
<evidence type="ECO:0000256" key="10">
    <source>
        <dbReference type="RuleBase" id="RU367007"/>
    </source>
</evidence>
<feature type="domain" description="ArnT-like N-terminal" evidence="12">
    <location>
        <begin position="96"/>
        <end position="282"/>
    </location>
</feature>
<feature type="transmembrane region" description="Helical" evidence="10">
    <location>
        <begin position="162"/>
        <end position="179"/>
    </location>
</feature>
<keyword evidence="4 10" id="KW-0328">Glycosyltransferase</keyword>
<evidence type="ECO:0000256" key="2">
    <source>
        <dbReference type="ARBA" id="ARBA00004922"/>
    </source>
</evidence>
<organism evidence="14 15">
    <name type="scientific">Lawsonella clevelandensis</name>
    <dbReference type="NCBI Taxonomy" id="1528099"/>
    <lineage>
        <taxon>Bacteria</taxon>
        <taxon>Bacillati</taxon>
        <taxon>Actinomycetota</taxon>
        <taxon>Actinomycetes</taxon>
        <taxon>Mycobacteriales</taxon>
        <taxon>Lawsonellaceae</taxon>
        <taxon>Lawsonella</taxon>
    </lineage>
</organism>
<feature type="transmembrane region" description="Helical" evidence="10">
    <location>
        <begin position="380"/>
        <end position="400"/>
    </location>
</feature>
<feature type="region of interest" description="Disordered" evidence="11">
    <location>
        <begin position="1"/>
        <end position="24"/>
    </location>
</feature>
<dbReference type="EMBL" id="QFOZ01000001">
    <property type="protein sequence ID" value="PZP90018.1"/>
    <property type="molecule type" value="Genomic_DNA"/>
</dbReference>
<evidence type="ECO:0000256" key="11">
    <source>
        <dbReference type="SAM" id="MobiDB-lite"/>
    </source>
</evidence>
<feature type="transmembrane region" description="Helical" evidence="10">
    <location>
        <begin position="32"/>
        <end position="53"/>
    </location>
</feature>
<comment type="pathway">
    <text evidence="2 10">Protein modification; protein glycosylation.</text>
</comment>